<dbReference type="FunCoup" id="A0A1D8PHG7">
    <property type="interactions" value="641"/>
</dbReference>
<dbReference type="Proteomes" id="UP000000559">
    <property type="component" value="Chromosome 2"/>
</dbReference>
<dbReference type="GO" id="GO:0060237">
    <property type="term" value="P:regulation of fungal-type cell wall organization"/>
    <property type="evidence" value="ECO:0000315"/>
    <property type="project" value="CGD"/>
</dbReference>
<dbReference type="SMR" id="A0A1D8PHG7"/>
<organism evidence="14 15">
    <name type="scientific">Candida albicans (strain SC5314 / ATCC MYA-2876)</name>
    <name type="common">Yeast</name>
    <dbReference type="NCBI Taxonomy" id="237561"/>
    <lineage>
        <taxon>Eukaryota</taxon>
        <taxon>Fungi</taxon>
        <taxon>Dikarya</taxon>
        <taxon>Ascomycota</taxon>
        <taxon>Saccharomycotina</taxon>
        <taxon>Pichiomycetes</taxon>
        <taxon>Debaryomycetaceae</taxon>
        <taxon>Candida/Lodderomyces clade</taxon>
        <taxon>Candida</taxon>
    </lineage>
</organism>
<dbReference type="FunFam" id="1.10.510.10:FF:000687">
    <property type="entry name" value="MAP kinase kinase MKK1/SSP32"/>
    <property type="match status" value="1"/>
</dbReference>
<name>A0A1D8PHG7_CANAL</name>
<keyword evidence="6 9" id="KW-0067">ATP-binding</keyword>
<dbReference type="InterPro" id="IPR000719">
    <property type="entry name" value="Prot_kinase_dom"/>
</dbReference>
<feature type="compositionally biased region" description="Polar residues" evidence="11">
    <location>
        <begin position="13"/>
        <end position="46"/>
    </location>
</feature>
<feature type="binding site" evidence="9">
    <location>
        <position position="189"/>
    </location>
    <ligand>
        <name>ATP</name>
        <dbReference type="ChEBI" id="CHEBI:30616"/>
    </ligand>
</feature>
<evidence type="ECO:0000313" key="15">
    <source>
        <dbReference type="Proteomes" id="UP000000559"/>
    </source>
</evidence>
<dbReference type="InParanoid" id="A0A1D8PHG7"/>
<dbReference type="GO" id="GO:0004674">
    <property type="term" value="F:protein serine/threonine kinase activity"/>
    <property type="evidence" value="ECO:0007669"/>
    <property type="project" value="UniProtKB-KW"/>
</dbReference>
<dbReference type="GO" id="GO:0030447">
    <property type="term" value="P:filamentous growth"/>
    <property type="evidence" value="ECO:0007669"/>
    <property type="project" value="UniProtKB-ARBA"/>
</dbReference>
<dbReference type="RefSeq" id="XP_712818.1">
    <property type="nucleotide sequence ID" value="XM_707725.1"/>
</dbReference>
<evidence type="ECO:0000256" key="3">
    <source>
        <dbReference type="ARBA" id="ARBA00022679"/>
    </source>
</evidence>
<evidence type="ECO:0000313" key="13">
    <source>
        <dbReference type="CGD" id="CAL0000192384"/>
    </source>
</evidence>
<gene>
    <name evidence="13 14" type="primary">MKK2</name>
    <name evidence="14" type="ordered locus">CAALFM_C205780CA</name>
    <name evidence="13" type="ordered locus">orf19.14178</name>
</gene>
<evidence type="ECO:0000256" key="6">
    <source>
        <dbReference type="ARBA" id="ARBA00022840"/>
    </source>
</evidence>
<dbReference type="GO" id="GO:0005737">
    <property type="term" value="C:cytoplasm"/>
    <property type="evidence" value="ECO:0007669"/>
    <property type="project" value="UniProtKB-SubCell"/>
</dbReference>
<evidence type="ECO:0000256" key="8">
    <source>
        <dbReference type="ARBA" id="ARBA00038999"/>
    </source>
</evidence>
<comment type="subcellular location">
    <subcellularLocation>
        <location evidence="1">Cytoplasm</location>
    </subcellularLocation>
</comment>
<dbReference type="GO" id="GO:0050850">
    <property type="term" value="P:positive regulation of calcium-mediated signaling"/>
    <property type="evidence" value="ECO:0007669"/>
    <property type="project" value="EnsemblFungi"/>
</dbReference>
<dbReference type="InterPro" id="IPR008271">
    <property type="entry name" value="Ser/Thr_kinase_AS"/>
</dbReference>
<keyword evidence="10" id="KW-0723">Serine/threonine-protein kinase</keyword>
<dbReference type="AlphaFoldDB" id="A0A1D8PHG7"/>
<comment type="similarity">
    <text evidence="7">Belongs to the protein kinase superfamily. STE Ser/Thr protein kinase family. MAP kinase kinase subfamily.</text>
</comment>
<dbReference type="PROSITE" id="PS00107">
    <property type="entry name" value="PROTEIN_KINASE_ATP"/>
    <property type="match status" value="1"/>
</dbReference>
<evidence type="ECO:0000256" key="5">
    <source>
        <dbReference type="ARBA" id="ARBA00022777"/>
    </source>
</evidence>
<evidence type="ECO:0000256" key="9">
    <source>
        <dbReference type="PROSITE-ProRule" id="PRU10141"/>
    </source>
</evidence>
<keyword evidence="2" id="KW-0963">Cytoplasm</keyword>
<evidence type="ECO:0000259" key="12">
    <source>
        <dbReference type="PROSITE" id="PS50011"/>
    </source>
</evidence>
<keyword evidence="15" id="KW-1185">Reference proteome</keyword>
<evidence type="ECO:0000313" key="14">
    <source>
        <dbReference type="EMBL" id="AOW27589.1"/>
    </source>
</evidence>
<evidence type="ECO:0000256" key="1">
    <source>
        <dbReference type="ARBA" id="ARBA00004496"/>
    </source>
</evidence>
<keyword evidence="4 9" id="KW-0547">Nucleotide-binding</keyword>
<dbReference type="Gene3D" id="3.30.200.20">
    <property type="entry name" value="Phosphorylase Kinase, domain 1"/>
    <property type="match status" value="1"/>
</dbReference>
<dbReference type="GO" id="GO:0000196">
    <property type="term" value="P:cell integrity MAPK cascade"/>
    <property type="evidence" value="ECO:0000318"/>
    <property type="project" value="GO_Central"/>
</dbReference>
<dbReference type="GO" id="GO:0005524">
    <property type="term" value="F:ATP binding"/>
    <property type="evidence" value="ECO:0007669"/>
    <property type="project" value="UniProtKB-UniRule"/>
</dbReference>
<feature type="region of interest" description="Disordered" evidence="11">
    <location>
        <begin position="1"/>
        <end position="46"/>
    </location>
</feature>
<dbReference type="PANTHER" id="PTHR48013">
    <property type="entry name" value="DUAL SPECIFICITY MITOGEN-ACTIVATED PROTEIN KINASE KINASE 5-RELATED"/>
    <property type="match status" value="1"/>
</dbReference>
<sequence>MASVPPLFKVPNTKRTSNNKVLPNLSIPPTSNNKNGNPNTKPSLSLNQNIINHDSQQHENLNPLSYQPHQLQHQQYQNPQGLKLSTSPSSVSSSKSTKRKPPPIDTKVISHSPDMMDVDQQGSADESVNVDENEYSVKHHLEQLTPYDWHLIANANKIVEISSLGEGNGGAVTKCYIPQLPNKQIFALKLVMCDPNPDLQKQIFRELEVAKKCQHPNIVKYYGTFLLEKQSMIGIAMEFMDGQSLDSIYKEVLKRDKTNRINEKVLGKIANSILSGLDYLHSKNIIHRDIKPSNILLDTKGNVKLCDFGVSGEAVNSFASTFVGTQYYMAPERITGGNYSITSDIWSLGMSLLEVANGCFPIIQSLGPIEVVEIISRSNLELKDCEEDNIFWTREFKQFIAKCLTKDYLRRPKPSDLLAHDEWCLIQSKEKVKMDKFVKVVWELNE</sequence>
<reference evidence="14 15" key="2">
    <citation type="journal article" date="2007" name="Genome Biol.">
        <title>Assembly of the Candida albicans genome into sixteen supercontigs aligned on the eight chromosomes.</title>
        <authorList>
            <person name="van het Hoog M."/>
            <person name="Rast T.J."/>
            <person name="Martchenko M."/>
            <person name="Grindle S."/>
            <person name="Dignard D."/>
            <person name="Hogues H."/>
            <person name="Cuomo C."/>
            <person name="Berriman M."/>
            <person name="Scherer S."/>
            <person name="Magee B.B."/>
            <person name="Whiteway M."/>
            <person name="Chibana H."/>
            <person name="Nantel A."/>
            <person name="Magee P.T."/>
        </authorList>
    </citation>
    <scope>GENOME REANNOTATION</scope>
    <source>
        <strain evidence="15">SC5314 / ATCC MYA-2876</strain>
    </source>
</reference>
<dbReference type="GeneID" id="3645580"/>
<keyword evidence="3" id="KW-0808">Transferase</keyword>
<dbReference type="PANTHER" id="PTHR48013:SF6">
    <property type="entry name" value="MAP KINASE KINASE MKK1_SSP32-RELATED"/>
    <property type="match status" value="1"/>
</dbReference>
<dbReference type="GO" id="GO:0004708">
    <property type="term" value="F:MAP kinase kinase activity"/>
    <property type="evidence" value="ECO:0000318"/>
    <property type="project" value="GO_Central"/>
</dbReference>
<evidence type="ECO:0000256" key="4">
    <source>
        <dbReference type="ARBA" id="ARBA00022741"/>
    </source>
</evidence>
<evidence type="ECO:0000256" key="7">
    <source>
        <dbReference type="ARBA" id="ARBA00038035"/>
    </source>
</evidence>
<reference evidence="14 15" key="1">
    <citation type="journal article" date="2004" name="Proc. Natl. Acad. Sci. U.S.A.">
        <title>The diploid genome sequence of Candida albicans.</title>
        <authorList>
            <person name="Jones T."/>
            <person name="Federspiel N.A."/>
            <person name="Chibana H."/>
            <person name="Dungan J."/>
            <person name="Kalman S."/>
            <person name="Magee B.B."/>
            <person name="Newport G."/>
            <person name="Thorstenson Y.R."/>
            <person name="Agabian N."/>
            <person name="Magee P.T."/>
            <person name="Davis R.W."/>
            <person name="Scherer S."/>
        </authorList>
    </citation>
    <scope>NUCLEOTIDE SEQUENCE [LARGE SCALE GENOMIC DNA]</scope>
    <source>
        <strain evidence="15">SC5314 / ATCC MYA-2876</strain>
    </source>
</reference>
<protein>
    <recommendedName>
        <fullName evidence="8">mitogen-activated protein kinase kinase</fullName>
        <ecNumber evidence="8">2.7.12.2</ecNumber>
    </recommendedName>
</protein>
<dbReference type="GO" id="GO:0000935">
    <property type="term" value="C:division septum"/>
    <property type="evidence" value="ECO:0007669"/>
    <property type="project" value="EnsemblFungi"/>
</dbReference>
<keyword evidence="5 14" id="KW-0418">Kinase</keyword>
<accession>A0A1D8PHG7</accession>
<evidence type="ECO:0000256" key="11">
    <source>
        <dbReference type="SAM" id="MobiDB-lite"/>
    </source>
</evidence>
<dbReference type="STRING" id="237561.A0A1D8PHG7"/>
<proteinExistence type="inferred from homology"/>
<evidence type="ECO:0000256" key="2">
    <source>
        <dbReference type="ARBA" id="ARBA00022490"/>
    </source>
</evidence>
<dbReference type="PROSITE" id="PS00108">
    <property type="entry name" value="PROTEIN_KINASE_ST"/>
    <property type="match status" value="1"/>
</dbReference>
<dbReference type="EC" id="2.7.12.2" evidence="8"/>
<dbReference type="CGD" id="CAL0000192384">
    <property type="gene designation" value="MKK2"/>
</dbReference>
<feature type="region of interest" description="Disordered" evidence="11">
    <location>
        <begin position="70"/>
        <end position="110"/>
    </location>
</feature>
<dbReference type="EMBL" id="CP017624">
    <property type="protein sequence ID" value="AOW27589.1"/>
    <property type="molecule type" value="Genomic_DNA"/>
</dbReference>
<dbReference type="Pfam" id="PF00069">
    <property type="entry name" value="Pkinase"/>
    <property type="match status" value="1"/>
</dbReference>
<dbReference type="KEGG" id="cal:CAALFM_C205780CA"/>
<feature type="domain" description="Protein kinase" evidence="12">
    <location>
        <begin position="158"/>
        <end position="423"/>
    </location>
</feature>
<dbReference type="GO" id="GO:0071466">
    <property type="term" value="P:cellular response to xenobiotic stimulus"/>
    <property type="evidence" value="ECO:0000315"/>
    <property type="project" value="CGD"/>
</dbReference>
<dbReference type="OrthoDB" id="10252354at2759"/>
<evidence type="ECO:0000256" key="10">
    <source>
        <dbReference type="RuleBase" id="RU000304"/>
    </source>
</evidence>
<dbReference type="InterPro" id="IPR011009">
    <property type="entry name" value="Kinase-like_dom_sf"/>
</dbReference>
<dbReference type="PROSITE" id="PS50011">
    <property type="entry name" value="PROTEIN_KINASE_DOM"/>
    <property type="match status" value="1"/>
</dbReference>
<dbReference type="eggNOG" id="KOG0581">
    <property type="taxonomic scope" value="Eukaryota"/>
</dbReference>
<dbReference type="Gene3D" id="1.10.510.10">
    <property type="entry name" value="Transferase(Phosphotransferase) domain 1"/>
    <property type="match status" value="1"/>
</dbReference>
<dbReference type="VEuPathDB" id="FungiDB:C2_05780C_A"/>
<reference evidence="14 15" key="3">
    <citation type="journal article" date="2013" name="Genome Biol.">
        <title>Assembly of a phased diploid Candida albicans genome facilitates allele-specific measurements and provides a simple model for repeat and indel structure.</title>
        <authorList>
            <person name="Muzzey D."/>
            <person name="Schwartz K."/>
            <person name="Weissman J.S."/>
            <person name="Sherlock G."/>
        </authorList>
    </citation>
    <scope>NUCLEOTIDE SEQUENCE [LARGE SCALE GENOMIC DNA]</scope>
    <source>
        <strain evidence="15">SC5314 / ATCC MYA-2876</strain>
    </source>
</reference>
<feature type="compositionally biased region" description="Low complexity" evidence="11">
    <location>
        <begin position="70"/>
        <end position="95"/>
    </location>
</feature>
<dbReference type="SUPFAM" id="SSF56112">
    <property type="entry name" value="Protein kinase-like (PK-like)"/>
    <property type="match status" value="1"/>
</dbReference>
<dbReference type="InterPro" id="IPR017441">
    <property type="entry name" value="Protein_kinase_ATP_BS"/>
</dbReference>
<dbReference type="SMART" id="SM00220">
    <property type="entry name" value="S_TKc"/>
    <property type="match status" value="1"/>
</dbReference>